<dbReference type="PANTHER" id="PTHR35288:SF2">
    <property type="entry name" value="TRANSMEMBRANE PROTEIN"/>
    <property type="match status" value="1"/>
</dbReference>
<keyword evidence="1" id="KW-1133">Transmembrane helix</keyword>
<keyword evidence="3" id="KW-1185">Reference proteome</keyword>
<sequence>MASSSSKKWACFISSMASRIYFILIIFQFPLFRVPCRAGVCTTPIEVTSSQILASGIVHPNLVKALLYPRAIAYALLNNTPIPSYDSLLKLHNLNNAKKAPSTVDLRHFEVLVGCYLSTVGAILGLLSPGRISLFGVVLIMWGLLKEAIVGKPGRPSYHMQHTRIYPAMYIAAACAFLSIRGDVRKILRNCRRRRIRKSLVNSL</sequence>
<protein>
    <submittedName>
        <fullName evidence="2">Uncharacterized protein</fullName>
    </submittedName>
</protein>
<evidence type="ECO:0000313" key="3">
    <source>
        <dbReference type="Proteomes" id="UP001370490"/>
    </source>
</evidence>
<keyword evidence="1" id="KW-0812">Transmembrane</keyword>
<dbReference type="EMBL" id="JBAMMX010000025">
    <property type="protein sequence ID" value="KAK6914998.1"/>
    <property type="molecule type" value="Genomic_DNA"/>
</dbReference>
<gene>
    <name evidence="2" type="ORF">RJ641_020115</name>
</gene>
<name>A0AAN8US49_9MAGN</name>
<evidence type="ECO:0000313" key="2">
    <source>
        <dbReference type="EMBL" id="KAK6914998.1"/>
    </source>
</evidence>
<feature type="transmembrane region" description="Helical" evidence="1">
    <location>
        <begin position="116"/>
        <end position="145"/>
    </location>
</feature>
<reference evidence="2 3" key="1">
    <citation type="submission" date="2023-12" db="EMBL/GenBank/DDBJ databases">
        <title>A high-quality genome assembly for Dillenia turbinata (Dilleniales).</title>
        <authorList>
            <person name="Chanderbali A."/>
        </authorList>
    </citation>
    <scope>NUCLEOTIDE SEQUENCE [LARGE SCALE GENOMIC DNA]</scope>
    <source>
        <strain evidence="2">LSX21</strain>
        <tissue evidence="2">Leaf</tissue>
    </source>
</reference>
<feature type="transmembrane region" description="Helical" evidence="1">
    <location>
        <begin position="165"/>
        <end position="184"/>
    </location>
</feature>
<comment type="caution">
    <text evidence="2">The sequence shown here is derived from an EMBL/GenBank/DDBJ whole genome shotgun (WGS) entry which is preliminary data.</text>
</comment>
<proteinExistence type="predicted"/>
<dbReference type="Proteomes" id="UP001370490">
    <property type="component" value="Unassembled WGS sequence"/>
</dbReference>
<dbReference type="PANTHER" id="PTHR35288">
    <property type="entry name" value="TAIL FIBER"/>
    <property type="match status" value="1"/>
</dbReference>
<feature type="transmembrane region" description="Helical" evidence="1">
    <location>
        <begin position="12"/>
        <end position="32"/>
    </location>
</feature>
<organism evidence="2 3">
    <name type="scientific">Dillenia turbinata</name>
    <dbReference type="NCBI Taxonomy" id="194707"/>
    <lineage>
        <taxon>Eukaryota</taxon>
        <taxon>Viridiplantae</taxon>
        <taxon>Streptophyta</taxon>
        <taxon>Embryophyta</taxon>
        <taxon>Tracheophyta</taxon>
        <taxon>Spermatophyta</taxon>
        <taxon>Magnoliopsida</taxon>
        <taxon>eudicotyledons</taxon>
        <taxon>Gunneridae</taxon>
        <taxon>Pentapetalae</taxon>
        <taxon>Dilleniales</taxon>
        <taxon>Dilleniaceae</taxon>
        <taxon>Dillenia</taxon>
    </lineage>
</organism>
<keyword evidence="1" id="KW-0472">Membrane</keyword>
<evidence type="ECO:0000256" key="1">
    <source>
        <dbReference type="SAM" id="Phobius"/>
    </source>
</evidence>
<accession>A0AAN8US49</accession>
<dbReference type="AlphaFoldDB" id="A0AAN8US49"/>